<feature type="transmembrane region" description="Helical" evidence="11">
    <location>
        <begin position="136"/>
        <end position="164"/>
    </location>
</feature>
<accession>A0A2W7MIE4</accession>
<evidence type="ECO:0000256" key="9">
    <source>
        <dbReference type="ARBA" id="ARBA00035642"/>
    </source>
</evidence>
<evidence type="ECO:0000256" key="4">
    <source>
        <dbReference type="ARBA" id="ARBA00022475"/>
    </source>
</evidence>
<evidence type="ECO:0000256" key="3">
    <source>
        <dbReference type="ARBA" id="ARBA00022448"/>
    </source>
</evidence>
<dbReference type="InterPro" id="IPR007210">
    <property type="entry name" value="ABC_Gly_betaine_transp_sub-bd"/>
</dbReference>
<dbReference type="AlphaFoldDB" id="A0A2W7MIE4"/>
<evidence type="ECO:0000256" key="1">
    <source>
        <dbReference type="ARBA" id="ARBA00004651"/>
    </source>
</evidence>
<dbReference type="Gene3D" id="3.40.190.100">
    <property type="entry name" value="Glycine betaine-binding periplasmic protein, domain 2"/>
    <property type="match status" value="2"/>
</dbReference>
<dbReference type="GO" id="GO:0043190">
    <property type="term" value="C:ATP-binding cassette (ABC) transporter complex"/>
    <property type="evidence" value="ECO:0007669"/>
    <property type="project" value="InterPro"/>
</dbReference>
<dbReference type="CDD" id="cd06261">
    <property type="entry name" value="TM_PBP2"/>
    <property type="match status" value="1"/>
</dbReference>
<keyword evidence="3 11" id="KW-0813">Transport</keyword>
<dbReference type="GO" id="GO:0015871">
    <property type="term" value="P:choline transport"/>
    <property type="evidence" value="ECO:0007669"/>
    <property type="project" value="TreeGrafter"/>
</dbReference>
<evidence type="ECO:0000256" key="7">
    <source>
        <dbReference type="ARBA" id="ARBA00022989"/>
    </source>
</evidence>
<comment type="similarity">
    <text evidence="9">In the C-terminal section; belongs to the OsmX family.</text>
</comment>
<dbReference type="Gene3D" id="3.10.105.10">
    <property type="entry name" value="Dipeptide-binding Protein, Domain 3"/>
    <property type="match status" value="2"/>
</dbReference>
<dbReference type="FunFam" id="1.10.3720.10:FF:000001">
    <property type="entry name" value="Glycine betaine ABC transporter, permease"/>
    <property type="match status" value="1"/>
</dbReference>
<keyword evidence="5 11" id="KW-0812">Transmembrane</keyword>
<dbReference type="EMBL" id="QKZI01000001">
    <property type="protein sequence ID" value="PZX06947.1"/>
    <property type="molecule type" value="Genomic_DNA"/>
</dbReference>
<evidence type="ECO:0000313" key="13">
    <source>
        <dbReference type="EMBL" id="PZX06947.1"/>
    </source>
</evidence>
<keyword evidence="4" id="KW-1003">Cell membrane</keyword>
<proteinExistence type="inferred from homology"/>
<feature type="transmembrane region" description="Helical" evidence="11">
    <location>
        <begin position="203"/>
        <end position="229"/>
    </location>
</feature>
<dbReference type="Gene3D" id="1.10.3720.10">
    <property type="entry name" value="MetI-like"/>
    <property type="match status" value="1"/>
</dbReference>
<keyword evidence="7 11" id="KW-1133">Transmembrane helix</keyword>
<evidence type="ECO:0000256" key="8">
    <source>
        <dbReference type="ARBA" id="ARBA00023136"/>
    </source>
</evidence>
<keyword evidence="8 11" id="KW-0472">Membrane</keyword>
<keyword evidence="14" id="KW-1185">Reference proteome</keyword>
<dbReference type="GO" id="GO:0015226">
    <property type="term" value="F:carnitine transmembrane transporter activity"/>
    <property type="evidence" value="ECO:0007669"/>
    <property type="project" value="TreeGrafter"/>
</dbReference>
<dbReference type="OrthoDB" id="9787902at2"/>
<evidence type="ECO:0000256" key="5">
    <source>
        <dbReference type="ARBA" id="ARBA00022692"/>
    </source>
</evidence>
<feature type="transmembrane region" description="Helical" evidence="11">
    <location>
        <begin position="241"/>
        <end position="264"/>
    </location>
</feature>
<dbReference type="InterPro" id="IPR000515">
    <property type="entry name" value="MetI-like"/>
</dbReference>
<feature type="transmembrane region" description="Helical" evidence="11">
    <location>
        <begin position="93"/>
        <end position="116"/>
    </location>
</feature>
<feature type="transmembrane region" description="Helical" evidence="11">
    <location>
        <begin position="40"/>
        <end position="61"/>
    </location>
</feature>
<dbReference type="CDD" id="cd13639">
    <property type="entry name" value="PBP2_OpuAC_like"/>
    <property type="match status" value="1"/>
</dbReference>
<dbReference type="RefSeq" id="WP_111437646.1">
    <property type="nucleotide sequence ID" value="NZ_QKZI01000001.1"/>
</dbReference>
<dbReference type="PROSITE" id="PS50928">
    <property type="entry name" value="ABC_TM1"/>
    <property type="match status" value="1"/>
</dbReference>
<sequence length="849" mass="91934">MNISKIPLGEWVDSLVAWVTIAFARFFEIFTDTIDWGLDLIIEVLSVGPPIVLIIVLALLVTYTSKWPLGVFTIISLLLIDNLGYWESTIQTLAIVLVSGFLTILIGIPVGIWCAQNKTVQKIVTPILDFMQTMPAFVYLIPSILFFGIGVVPGIVASFIFAIAPTIRMTNLGIREVPEDLIEASNAFGSTTNQKLFKVQLPLAMPTILAGVNQSIMLALSMVVTASLVGAPGLGADVYRAVSQINVGQGFEAGLSIVIIAIILDRITQNLRKPAYEQVIKPKIVLLIFALLVVVTAVVLAIPEDKAINENVNVIGTQTEYEIIGIEPGAGLMGQAKTAITDYGLENWTLVEGSSAAMIAELKKAYNAEEPIIVTGWTPHWMFSAFDLKYLDDPMGSFGGAEDINTLVRKGLEQDAPGAYKILDQFIWEPSDMESVMVEVSNGSSAAEAAEQWIENNPDKVAEWTKGAAAGNGESIDLVFVAWDSEIASTNTVGKVLEQNGYDVSYVQVEVGPMFAGVANNSADAMVGAWLPSTHMEYYETYKNDLVDLGPNLQGTKSGLVVPAYVDIDSIEELNEKINTNANSNKIGVETDYEVIGIEPGAGLMGLAKTAISDYELNNWTLVEGSSAAMAAELKKAYDAEEPIIVTGWTPHWMFSAYDLKYLDDPKGSFGGAEDINTLVRKGLEQDAPGAYKILDQFFWEPSDMESVMVEVSNGSSPAEAAEKWIDANPDKVAEWTNGARAGNEESIDLVFVAWDTEIASTNVVGKVLEQNGYDVSYVQVEVGPMFAGVANNSADAMVGAWLPGTHVEYYETYKNDLVDLGPNLQGTKNGLVVPAYVDIDSVEDLQDK</sequence>
<dbReference type="GO" id="GO:0031460">
    <property type="term" value="P:glycine betaine transport"/>
    <property type="evidence" value="ECO:0007669"/>
    <property type="project" value="TreeGrafter"/>
</dbReference>
<reference evidence="13 14" key="1">
    <citation type="submission" date="2018-06" db="EMBL/GenBank/DDBJ databases">
        <title>Genomic Encyclopedia of Type Strains, Phase IV (KMG-IV): sequencing the most valuable type-strain genomes for metagenomic binning, comparative biology and taxonomic classification.</title>
        <authorList>
            <person name="Goeker M."/>
        </authorList>
    </citation>
    <scope>NUCLEOTIDE SEQUENCE [LARGE SCALE GENOMIC DNA]</scope>
    <source>
        <strain evidence="13 14">DSM 5</strain>
    </source>
</reference>
<keyword evidence="6" id="KW-0029">Amino-acid transport</keyword>
<comment type="similarity">
    <text evidence="10">In the N-terminal section; belongs to the binding-protein-dependent transport system permease family.</text>
</comment>
<evidence type="ECO:0000256" key="6">
    <source>
        <dbReference type="ARBA" id="ARBA00022970"/>
    </source>
</evidence>
<organism evidence="13 14">
    <name type="scientific">Psychrobacillus insolitus</name>
    <dbReference type="NCBI Taxonomy" id="1461"/>
    <lineage>
        <taxon>Bacteria</taxon>
        <taxon>Bacillati</taxon>
        <taxon>Bacillota</taxon>
        <taxon>Bacilli</taxon>
        <taxon>Bacillales</taxon>
        <taxon>Bacillaceae</taxon>
        <taxon>Psychrobacillus</taxon>
    </lineage>
</organism>
<dbReference type="PANTHER" id="PTHR47737:SF1">
    <property type="entry name" value="GLYCINE BETAINE_PROLINE BETAINE TRANSPORT SYSTEM PERMEASE PROTEIN PROW"/>
    <property type="match status" value="1"/>
</dbReference>
<dbReference type="SUPFAM" id="SSF161098">
    <property type="entry name" value="MetI-like"/>
    <property type="match status" value="1"/>
</dbReference>
<protein>
    <submittedName>
        <fullName evidence="13">Glycine betaine/proline transport system substrate-binding protein</fullName>
    </submittedName>
</protein>
<feature type="transmembrane region" description="Helical" evidence="11">
    <location>
        <begin position="12"/>
        <end position="28"/>
    </location>
</feature>
<dbReference type="GO" id="GO:0006865">
    <property type="term" value="P:amino acid transport"/>
    <property type="evidence" value="ECO:0007669"/>
    <property type="project" value="UniProtKB-KW"/>
</dbReference>
<evidence type="ECO:0000256" key="2">
    <source>
        <dbReference type="ARBA" id="ARBA00007069"/>
    </source>
</evidence>
<dbReference type="GO" id="GO:0005275">
    <property type="term" value="F:amine transmembrane transporter activity"/>
    <property type="evidence" value="ECO:0007669"/>
    <property type="project" value="TreeGrafter"/>
</dbReference>
<evidence type="ECO:0000256" key="10">
    <source>
        <dbReference type="ARBA" id="ARBA00035652"/>
    </source>
</evidence>
<dbReference type="Proteomes" id="UP000248646">
    <property type="component" value="Unassembled WGS sequence"/>
</dbReference>
<comment type="caution">
    <text evidence="13">The sequence shown here is derived from an EMBL/GenBank/DDBJ whole genome shotgun (WGS) entry which is preliminary data.</text>
</comment>
<feature type="transmembrane region" description="Helical" evidence="11">
    <location>
        <begin position="284"/>
        <end position="302"/>
    </location>
</feature>
<evidence type="ECO:0000256" key="11">
    <source>
        <dbReference type="RuleBase" id="RU363032"/>
    </source>
</evidence>
<gene>
    <name evidence="13" type="ORF">C7437_10148</name>
</gene>
<feature type="transmembrane region" description="Helical" evidence="11">
    <location>
        <begin position="67"/>
        <end position="86"/>
    </location>
</feature>
<dbReference type="SUPFAM" id="SSF53850">
    <property type="entry name" value="Periplasmic binding protein-like II"/>
    <property type="match status" value="3"/>
</dbReference>
<comment type="subcellular location">
    <subcellularLocation>
        <location evidence="1 11">Cell membrane</location>
        <topology evidence="1 11">Multi-pass membrane protein</topology>
    </subcellularLocation>
</comment>
<dbReference type="Pfam" id="PF00528">
    <property type="entry name" value="BPD_transp_1"/>
    <property type="match status" value="1"/>
</dbReference>
<dbReference type="Pfam" id="PF04069">
    <property type="entry name" value="OpuAC"/>
    <property type="match status" value="3"/>
</dbReference>
<feature type="domain" description="ABC transmembrane type-1" evidence="12">
    <location>
        <begin position="89"/>
        <end position="268"/>
    </location>
</feature>
<evidence type="ECO:0000313" key="14">
    <source>
        <dbReference type="Proteomes" id="UP000248646"/>
    </source>
</evidence>
<comment type="similarity">
    <text evidence="2">Belongs to the binding-protein-dependent transport system permease family. CysTW subfamily.</text>
</comment>
<evidence type="ECO:0000259" key="12">
    <source>
        <dbReference type="PROSITE" id="PS50928"/>
    </source>
</evidence>
<dbReference type="PANTHER" id="PTHR47737">
    <property type="entry name" value="GLYCINE BETAINE/PROLINE BETAINE TRANSPORT SYSTEM PERMEASE PROTEIN PROW"/>
    <property type="match status" value="1"/>
</dbReference>
<name>A0A2W7MIE4_9BACI</name>
<dbReference type="InterPro" id="IPR035906">
    <property type="entry name" value="MetI-like_sf"/>
</dbReference>